<reference evidence="1 2" key="1">
    <citation type="submission" date="2023-02" db="EMBL/GenBank/DDBJ databases">
        <title>Evolution of Hrp T3SS in non-pathogenic Pseudomonas fluorescens.</title>
        <authorList>
            <person name="Liao K."/>
            <person name="Wei H."/>
            <person name="Gu Y."/>
        </authorList>
    </citation>
    <scope>NUCLEOTIDE SEQUENCE [LARGE SCALE GENOMIC DNA]</scope>
    <source>
        <strain evidence="1 2">FP2043</strain>
    </source>
</reference>
<dbReference type="EMBL" id="CP117450">
    <property type="protein sequence ID" value="WLH04253.1"/>
    <property type="molecule type" value="Genomic_DNA"/>
</dbReference>
<accession>A0ABY9FLP7</accession>
<name>A0ABY9FLP7_9PSED</name>
<gene>
    <name evidence="1" type="ORF">PSH67_15450</name>
</gene>
<proteinExistence type="predicted"/>
<dbReference type="RefSeq" id="WP_305386425.1">
    <property type="nucleotide sequence ID" value="NZ_CP117450.1"/>
</dbReference>
<sequence length="99" mass="9945">MRIENGVINGDLFVTELFTLNGVLTGTVFVGAGGDLTLNGVAYHLVVQAGGRASLRGVVRGNVTNEGGILDVLGIVTGALNSISGQTSVGSGAIVSNKF</sequence>
<dbReference type="Proteomes" id="UP001236748">
    <property type="component" value="Chromosome"/>
</dbReference>
<keyword evidence="2" id="KW-1185">Reference proteome</keyword>
<evidence type="ECO:0000313" key="2">
    <source>
        <dbReference type="Proteomes" id="UP001236748"/>
    </source>
</evidence>
<organism evidence="1 2">
    <name type="scientific">Pseudomonas lurida</name>
    <dbReference type="NCBI Taxonomy" id="244566"/>
    <lineage>
        <taxon>Bacteria</taxon>
        <taxon>Pseudomonadati</taxon>
        <taxon>Pseudomonadota</taxon>
        <taxon>Gammaproteobacteria</taxon>
        <taxon>Pseudomonadales</taxon>
        <taxon>Pseudomonadaceae</taxon>
        <taxon>Pseudomonas</taxon>
    </lineage>
</organism>
<evidence type="ECO:0000313" key="1">
    <source>
        <dbReference type="EMBL" id="WLH04253.1"/>
    </source>
</evidence>
<protein>
    <submittedName>
        <fullName evidence="1">Uncharacterized protein</fullName>
    </submittedName>
</protein>